<accession>A0A2I0HGA2</accession>
<dbReference type="Proteomes" id="UP000233551">
    <property type="component" value="Unassembled WGS sequence"/>
</dbReference>
<feature type="region of interest" description="Disordered" evidence="1">
    <location>
        <begin position="1"/>
        <end position="46"/>
    </location>
</feature>
<gene>
    <name evidence="2" type="ORF">CRG98_048895</name>
</gene>
<evidence type="ECO:0000313" key="3">
    <source>
        <dbReference type="Proteomes" id="UP000233551"/>
    </source>
</evidence>
<sequence>MEDPSNKGEESSKKAPATPASSSRRRAKEVSVNSVNMARQAPQQYP</sequence>
<dbReference type="EMBL" id="PGOL01028941">
    <property type="protein sequence ID" value="PKI26416.1"/>
    <property type="molecule type" value="Genomic_DNA"/>
</dbReference>
<feature type="compositionally biased region" description="Basic and acidic residues" evidence="1">
    <location>
        <begin position="1"/>
        <end position="13"/>
    </location>
</feature>
<evidence type="ECO:0000256" key="1">
    <source>
        <dbReference type="SAM" id="MobiDB-lite"/>
    </source>
</evidence>
<comment type="caution">
    <text evidence="2">The sequence shown here is derived from an EMBL/GenBank/DDBJ whole genome shotgun (WGS) entry which is preliminary data.</text>
</comment>
<evidence type="ECO:0000313" key="2">
    <source>
        <dbReference type="EMBL" id="PKI26416.1"/>
    </source>
</evidence>
<feature type="compositionally biased region" description="Polar residues" evidence="1">
    <location>
        <begin position="31"/>
        <end position="46"/>
    </location>
</feature>
<protein>
    <submittedName>
        <fullName evidence="2">Uncharacterized protein</fullName>
    </submittedName>
</protein>
<feature type="non-terminal residue" evidence="2">
    <location>
        <position position="46"/>
    </location>
</feature>
<keyword evidence="3" id="KW-1185">Reference proteome</keyword>
<proteinExistence type="predicted"/>
<organism evidence="2 3">
    <name type="scientific">Punica granatum</name>
    <name type="common">Pomegranate</name>
    <dbReference type="NCBI Taxonomy" id="22663"/>
    <lineage>
        <taxon>Eukaryota</taxon>
        <taxon>Viridiplantae</taxon>
        <taxon>Streptophyta</taxon>
        <taxon>Embryophyta</taxon>
        <taxon>Tracheophyta</taxon>
        <taxon>Spermatophyta</taxon>
        <taxon>Magnoliopsida</taxon>
        <taxon>eudicotyledons</taxon>
        <taxon>Gunneridae</taxon>
        <taxon>Pentapetalae</taxon>
        <taxon>rosids</taxon>
        <taxon>malvids</taxon>
        <taxon>Myrtales</taxon>
        <taxon>Lythraceae</taxon>
        <taxon>Punica</taxon>
    </lineage>
</organism>
<reference evidence="2 3" key="1">
    <citation type="submission" date="2017-11" db="EMBL/GenBank/DDBJ databases">
        <title>De-novo sequencing of pomegranate (Punica granatum L.) genome.</title>
        <authorList>
            <person name="Akparov Z."/>
            <person name="Amiraslanov A."/>
            <person name="Hajiyeva S."/>
            <person name="Abbasov M."/>
            <person name="Kaur K."/>
            <person name="Hamwieh A."/>
            <person name="Solovyev V."/>
            <person name="Salamov A."/>
            <person name="Braich B."/>
            <person name="Kosarev P."/>
            <person name="Mahmoud A."/>
            <person name="Hajiyev E."/>
            <person name="Babayeva S."/>
            <person name="Izzatullayeva V."/>
            <person name="Mammadov A."/>
            <person name="Mammadov A."/>
            <person name="Sharifova S."/>
            <person name="Ojaghi J."/>
            <person name="Eynullazada K."/>
            <person name="Bayramov B."/>
            <person name="Abdulazimova A."/>
            <person name="Shahmuradov I."/>
        </authorList>
    </citation>
    <scope>NUCLEOTIDE SEQUENCE [LARGE SCALE GENOMIC DNA]</scope>
    <source>
        <strain evidence="3">cv. AG2017</strain>
        <tissue evidence="2">Leaf</tissue>
    </source>
</reference>
<name>A0A2I0HGA2_PUNGR</name>
<dbReference type="AlphaFoldDB" id="A0A2I0HGA2"/>